<dbReference type="SUPFAM" id="SSF56219">
    <property type="entry name" value="DNase I-like"/>
    <property type="match status" value="1"/>
</dbReference>
<gene>
    <name evidence="1" type="ORF">HPHI1048_LOCUS2831</name>
</gene>
<protein>
    <recommendedName>
        <fullName evidence="2">Endonuclease/exonuclease/phosphatase domain-containing protein</fullName>
    </recommendedName>
</protein>
<accession>A0A7S0E0Z7</accession>
<evidence type="ECO:0008006" key="2">
    <source>
        <dbReference type="Google" id="ProtNLM"/>
    </source>
</evidence>
<dbReference type="AlphaFoldDB" id="A0A7S0E0Z7"/>
<proteinExistence type="predicted"/>
<organism evidence="1">
    <name type="scientific">Hanusia phi</name>
    <dbReference type="NCBI Taxonomy" id="3032"/>
    <lineage>
        <taxon>Eukaryota</taxon>
        <taxon>Cryptophyceae</taxon>
        <taxon>Pyrenomonadales</taxon>
        <taxon>Geminigeraceae</taxon>
        <taxon>Hanusia</taxon>
    </lineage>
</organism>
<reference evidence="1" key="1">
    <citation type="submission" date="2021-01" db="EMBL/GenBank/DDBJ databases">
        <authorList>
            <person name="Corre E."/>
            <person name="Pelletier E."/>
            <person name="Niang G."/>
            <person name="Scheremetjew M."/>
            <person name="Finn R."/>
            <person name="Kale V."/>
            <person name="Holt S."/>
            <person name="Cochrane G."/>
            <person name="Meng A."/>
            <person name="Brown T."/>
            <person name="Cohen L."/>
        </authorList>
    </citation>
    <scope>NUCLEOTIDE SEQUENCE</scope>
    <source>
        <strain evidence="1">CCMP325</strain>
    </source>
</reference>
<evidence type="ECO:0000313" key="1">
    <source>
        <dbReference type="EMBL" id="CAD8470108.1"/>
    </source>
</evidence>
<dbReference type="EMBL" id="HBEO01003966">
    <property type="protein sequence ID" value="CAD8470108.1"/>
    <property type="molecule type" value="Transcribed_RNA"/>
</dbReference>
<dbReference type="InterPro" id="IPR036691">
    <property type="entry name" value="Endo/exonu/phosph_ase_sf"/>
</dbReference>
<sequence>MNYPHGTAARSPSSSSSSEAHAQTAIVGLRLYHSQAYCLSSISIAASSRLLTFLHRPSASRHFFPRFSNFCLFYRGRDCYREVFCTNIKIAPNKMMTEAVPDAHSVTAMIQGAPECASCCTQYDFTPSPLPSPFPPATNRIISKNHPGPCENHLVSRLGECHFRNHHGHAENDSVCANRHPDDIAVATWNVAAVNNNPFEYWVTHPDPAYNALMEGVQNVIDHPEAHDIQVHEVLTDSMVEQLMNDLQRQKAPGIAEVKQLWQDDFRNRKIVSGFLKDNTIGKKRLASMPDRITNTINCVGGKTLKRPTVINYYEKDMGDRESWWSQWREFIFNTEVEVYSSGGNHAPKLVYSLLEPILHKKYPALSVEEERISLPLQVLCLAIFDAIQLHILNTVAPDSWQRIRRSLADALLINKDRQVASVLLSTYGSYEIVFVQEAAGAFVHGEPGNLLEEHYIPLLPSVMDGKRDQNSLILVKKDVFLASAAQNITDEVLQVHKKATESTPGAVLYPGDLAAYCIDATNGRKFLLASFHGDTNGLATVPIVRALHEVASTKYPERILIIGLDANTYKVHNDQYQGVSEFQGFLDENGLISCWGPTPNPYSPTTCNARTFLQPQLNKAVRRDDRITKADKNLKDWIVFSLSQLECRCAHKDNTGSASYIEDMVFPTMNFPSDHAIVAATVSVKKGQA</sequence>
<name>A0A7S0E0Z7_9CRYP</name>